<comment type="caution">
    <text evidence="4">The sequence shown here is derived from an EMBL/GenBank/DDBJ whole genome shotgun (WGS) entry which is preliminary data.</text>
</comment>
<keyword evidence="5" id="KW-1185">Reference proteome</keyword>
<dbReference type="AlphaFoldDB" id="A0A7J9SDC3"/>
<dbReference type="SUPFAM" id="SSF53335">
    <property type="entry name" value="S-adenosyl-L-methionine-dependent methyltransferases"/>
    <property type="match status" value="1"/>
</dbReference>
<dbReference type="InterPro" id="IPR029063">
    <property type="entry name" value="SAM-dependent_MTases_sf"/>
</dbReference>
<reference evidence="4 5" key="1">
    <citation type="submission" date="2020-08" db="EMBL/GenBank/DDBJ databases">
        <authorList>
            <person name="Seo M.-J."/>
        </authorList>
    </citation>
    <scope>NUCLEOTIDE SEQUENCE [LARGE SCALE GENOMIC DNA]</scope>
    <source>
        <strain evidence="4 5">MBLA0160</strain>
    </source>
</reference>
<dbReference type="Gene3D" id="3.40.50.150">
    <property type="entry name" value="Vaccinia Virus protein VP39"/>
    <property type="match status" value="1"/>
</dbReference>
<proteinExistence type="predicted"/>
<keyword evidence="1 4" id="KW-0489">Methyltransferase</keyword>
<gene>
    <name evidence="4" type="ORF">H5V44_01050</name>
</gene>
<accession>A0A7J9SDC3</accession>
<evidence type="ECO:0000313" key="5">
    <source>
        <dbReference type="Proteomes" id="UP000546257"/>
    </source>
</evidence>
<sequence length="218" mass="23409">MAGVTRPELYDWWSRNTWALRGLYGLVFLGRGRTFRRRSVAALDLKPGDSVLELGCGPGNSFERLRSAVGPDGCVVGVDYSRGMVRRAAERVTEAGWDNVHVIRADATQPGIAEGAFDAAYAAMSLSAMPDPTAAVTAAAASLRPDGRLAVLDARPFQRAPLSLVNPVTNPVFEYLTDWRPEIDIPGAVDAAFEASSVDSYHFGSIYVATGVRPRPVG</sequence>
<dbReference type="Proteomes" id="UP000546257">
    <property type="component" value="Unassembled WGS sequence"/>
</dbReference>
<evidence type="ECO:0000259" key="3">
    <source>
        <dbReference type="Pfam" id="PF13649"/>
    </source>
</evidence>
<dbReference type="CDD" id="cd02440">
    <property type="entry name" value="AdoMet_MTases"/>
    <property type="match status" value="1"/>
</dbReference>
<dbReference type="Pfam" id="PF13649">
    <property type="entry name" value="Methyltransf_25"/>
    <property type="match status" value="1"/>
</dbReference>
<feature type="domain" description="Methyltransferase" evidence="3">
    <location>
        <begin position="51"/>
        <end position="147"/>
    </location>
</feature>
<evidence type="ECO:0000256" key="2">
    <source>
        <dbReference type="ARBA" id="ARBA00022679"/>
    </source>
</evidence>
<dbReference type="EMBL" id="JACKXD010000001">
    <property type="protein sequence ID" value="MBB6644900.1"/>
    <property type="molecule type" value="Genomic_DNA"/>
</dbReference>
<organism evidence="4 5">
    <name type="scientific">Halobellus ruber</name>
    <dbReference type="NCBI Taxonomy" id="2761102"/>
    <lineage>
        <taxon>Archaea</taxon>
        <taxon>Methanobacteriati</taxon>
        <taxon>Methanobacteriota</taxon>
        <taxon>Stenosarchaea group</taxon>
        <taxon>Halobacteria</taxon>
        <taxon>Halobacteriales</taxon>
        <taxon>Haloferacaceae</taxon>
        <taxon>Halobellus</taxon>
    </lineage>
</organism>
<dbReference type="PANTHER" id="PTHR43861">
    <property type="entry name" value="TRANS-ACONITATE 2-METHYLTRANSFERASE-RELATED"/>
    <property type="match status" value="1"/>
</dbReference>
<dbReference type="GO" id="GO:0008168">
    <property type="term" value="F:methyltransferase activity"/>
    <property type="evidence" value="ECO:0007669"/>
    <property type="project" value="UniProtKB-KW"/>
</dbReference>
<evidence type="ECO:0000256" key="1">
    <source>
        <dbReference type="ARBA" id="ARBA00022603"/>
    </source>
</evidence>
<protein>
    <submittedName>
        <fullName evidence="4">Methyltransferase domain-containing protein</fullName>
    </submittedName>
</protein>
<dbReference type="GO" id="GO:0032259">
    <property type="term" value="P:methylation"/>
    <property type="evidence" value="ECO:0007669"/>
    <property type="project" value="UniProtKB-KW"/>
</dbReference>
<dbReference type="PANTHER" id="PTHR43861:SF1">
    <property type="entry name" value="TRANS-ACONITATE 2-METHYLTRANSFERASE"/>
    <property type="match status" value="1"/>
</dbReference>
<keyword evidence="2 4" id="KW-0808">Transferase</keyword>
<evidence type="ECO:0000313" key="4">
    <source>
        <dbReference type="EMBL" id="MBB6644900.1"/>
    </source>
</evidence>
<dbReference type="InterPro" id="IPR041698">
    <property type="entry name" value="Methyltransf_25"/>
</dbReference>
<name>A0A7J9SDC3_9EURY</name>